<dbReference type="Proteomes" id="UP001266305">
    <property type="component" value="Unassembled WGS sequence"/>
</dbReference>
<feature type="region of interest" description="Disordered" evidence="1">
    <location>
        <begin position="1"/>
        <end position="35"/>
    </location>
</feature>
<evidence type="ECO:0000313" key="2">
    <source>
        <dbReference type="EMBL" id="KAK2081145.1"/>
    </source>
</evidence>
<proteinExistence type="predicted"/>
<name>A0ABQ9T9C3_SAGOE</name>
<reference evidence="2 3" key="1">
    <citation type="submission" date="2023-05" db="EMBL/GenBank/DDBJ databases">
        <title>B98-5 Cell Line De Novo Hybrid Assembly: An Optical Mapping Approach.</title>
        <authorList>
            <person name="Kananen K."/>
            <person name="Auerbach J.A."/>
            <person name="Kautto E."/>
            <person name="Blachly J.S."/>
        </authorList>
    </citation>
    <scope>NUCLEOTIDE SEQUENCE [LARGE SCALE GENOMIC DNA]</scope>
    <source>
        <strain evidence="2">B95-8</strain>
        <tissue evidence="2">Cell line</tissue>
    </source>
</reference>
<evidence type="ECO:0000313" key="3">
    <source>
        <dbReference type="Proteomes" id="UP001266305"/>
    </source>
</evidence>
<accession>A0ABQ9T9C3</accession>
<comment type="caution">
    <text evidence="2">The sequence shown here is derived from an EMBL/GenBank/DDBJ whole genome shotgun (WGS) entry which is preliminary data.</text>
</comment>
<organism evidence="2 3">
    <name type="scientific">Saguinus oedipus</name>
    <name type="common">Cotton-top tamarin</name>
    <name type="synonym">Oedipomidas oedipus</name>
    <dbReference type="NCBI Taxonomy" id="9490"/>
    <lineage>
        <taxon>Eukaryota</taxon>
        <taxon>Metazoa</taxon>
        <taxon>Chordata</taxon>
        <taxon>Craniata</taxon>
        <taxon>Vertebrata</taxon>
        <taxon>Euteleostomi</taxon>
        <taxon>Mammalia</taxon>
        <taxon>Eutheria</taxon>
        <taxon>Euarchontoglires</taxon>
        <taxon>Primates</taxon>
        <taxon>Haplorrhini</taxon>
        <taxon>Platyrrhini</taxon>
        <taxon>Cebidae</taxon>
        <taxon>Callitrichinae</taxon>
        <taxon>Saguinus</taxon>
    </lineage>
</organism>
<evidence type="ECO:0000256" key="1">
    <source>
        <dbReference type="SAM" id="MobiDB-lite"/>
    </source>
</evidence>
<dbReference type="EMBL" id="JASSZA010000411">
    <property type="protein sequence ID" value="KAK2081145.1"/>
    <property type="molecule type" value="Genomic_DNA"/>
</dbReference>
<sequence length="164" mass="18749">MGGRPPLQVPPHSELGQGSHAGSRGQQTPQRCPQPGPRALTVSCLWWIPQSFLRLGTFWPLRLGLRLHHEARSLGSGQERQPPARTRPGTQTRGSRQEKHGKLRTLTATRNLELKRWRFSHHRKGENRQKERYSGGLGKADFVKTLPVLRLFQQHKAEEFQAEF</sequence>
<feature type="region of interest" description="Disordered" evidence="1">
    <location>
        <begin position="73"/>
        <end position="102"/>
    </location>
</feature>
<keyword evidence="3" id="KW-1185">Reference proteome</keyword>
<protein>
    <submittedName>
        <fullName evidence="2">Uncharacterized protein</fullName>
    </submittedName>
</protein>
<gene>
    <name evidence="2" type="ORF">P7K49_040260</name>
</gene>